<evidence type="ECO:0000256" key="1">
    <source>
        <dbReference type="ARBA" id="ARBA00009075"/>
    </source>
</evidence>
<evidence type="ECO:0000256" key="3">
    <source>
        <dbReference type="ARBA" id="ARBA00022729"/>
    </source>
</evidence>
<feature type="signal peptide" evidence="5">
    <location>
        <begin position="1"/>
        <end position="25"/>
    </location>
</feature>
<sequence>MVKKPLVVAVSAACLNLSLIAAANAAGFIEDSKATLSLRNFYENLDNRNGTANPSTNREWGQGFLLNYQSGFTQGTVGFGVDAIGMLGLRLDGGGRAGKTDGSNQPGTMFPRETDGSSVDEFSTVGATAKMKISQTELRYGTLMPKLPVITFNDGRILPQTFLGGQVTSKEIKDVTLTAGQIEHVKGRASSNYEEMSIAGSNSGSTARDSNQFRFAGADYKVTKDLTLQYYFGQLEDFYSQHFLGLTHSVKLGEGTFKTDLRYFDSNGDGANKNADTQGALYASSGYYGRTATGAVTRGEVDNRLYSALFTYSIKGHTFGAGYQGSNGNSDFPFLNQGDGASAYIITDLQINKFARSGEDTWQARYSYDFGQLGMKGLTAGIIYQYGDNIRTRNGDYMEWERDLTLSYVVPEGQLKGLGFTWRNASLRSDLPAASTQGVPGQRDQDENRFIVSYTLPLL</sequence>
<comment type="similarity">
    <text evidence="1">Belongs to the outer membrane porin (Opr) (TC 1.B.25) family.</text>
</comment>
<dbReference type="OrthoDB" id="6759120at2"/>
<protein>
    <submittedName>
        <fullName evidence="6">Porin</fullName>
    </submittedName>
</protein>
<evidence type="ECO:0000256" key="5">
    <source>
        <dbReference type="SAM" id="SignalP"/>
    </source>
</evidence>
<reference evidence="6 7" key="1">
    <citation type="submission" date="2016-04" db="EMBL/GenBank/DDBJ databases">
        <title>Draft Genome Sequences of Staphylococcus capitis Strain H36, S. capitis Strain H65, S. cohnii Strain H62, S. hominis Strain H69, Mycobacterium iranicum Strain H39, Plantibacter sp. Strain H53, Pseudomonas oryzihabitans Strain H72, and Microbacterium sp. Strain H83, isolated from residential settings.</title>
        <authorList>
            <person name="Lymperopoulou D."/>
            <person name="Adams R.I."/>
            <person name="Lindow S."/>
            <person name="Coil D.A."/>
            <person name="Jospin G."/>
            <person name="Eisen J.A."/>
        </authorList>
    </citation>
    <scope>NUCLEOTIDE SEQUENCE [LARGE SCALE GENOMIC DNA]</scope>
    <source>
        <strain evidence="6 7">H72</strain>
    </source>
</reference>
<dbReference type="Pfam" id="PF03573">
    <property type="entry name" value="OprD"/>
    <property type="match status" value="1"/>
</dbReference>
<evidence type="ECO:0000313" key="6">
    <source>
        <dbReference type="EMBL" id="OAN28812.1"/>
    </source>
</evidence>
<dbReference type="AlphaFoldDB" id="A0A178LFZ6"/>
<evidence type="ECO:0000256" key="2">
    <source>
        <dbReference type="ARBA" id="ARBA00022448"/>
    </source>
</evidence>
<dbReference type="PANTHER" id="PTHR34596">
    <property type="entry name" value="CHITOPORIN"/>
    <property type="match status" value="1"/>
</dbReference>
<keyword evidence="2" id="KW-0813">Transport</keyword>
<keyword evidence="3 5" id="KW-0732">Signal</keyword>
<evidence type="ECO:0000256" key="4">
    <source>
        <dbReference type="SAM" id="MobiDB-lite"/>
    </source>
</evidence>
<proteinExistence type="inferred from homology"/>
<accession>A0A178LFZ6</accession>
<dbReference type="RefSeq" id="WP_017640880.1">
    <property type="nucleotide sequence ID" value="NZ_CP102428.1"/>
</dbReference>
<name>A0A178LFZ6_9PSED</name>
<dbReference type="Gene3D" id="2.40.160.10">
    <property type="entry name" value="Porin"/>
    <property type="match status" value="1"/>
</dbReference>
<dbReference type="InterPro" id="IPR023614">
    <property type="entry name" value="Porin_dom_sf"/>
</dbReference>
<feature type="region of interest" description="Disordered" evidence="4">
    <location>
        <begin position="96"/>
        <end position="118"/>
    </location>
</feature>
<dbReference type="InterPro" id="IPR005318">
    <property type="entry name" value="OM_porin_bac"/>
</dbReference>
<dbReference type="GO" id="GO:0015288">
    <property type="term" value="F:porin activity"/>
    <property type="evidence" value="ECO:0007669"/>
    <property type="project" value="TreeGrafter"/>
</dbReference>
<organism evidence="6 7">
    <name type="scientific">Pseudomonas oryzihabitans</name>
    <dbReference type="NCBI Taxonomy" id="47885"/>
    <lineage>
        <taxon>Bacteria</taxon>
        <taxon>Pseudomonadati</taxon>
        <taxon>Pseudomonadota</taxon>
        <taxon>Gammaproteobacteria</taxon>
        <taxon>Pseudomonadales</taxon>
        <taxon>Pseudomonadaceae</taxon>
        <taxon>Pseudomonas</taxon>
    </lineage>
</organism>
<dbReference type="Proteomes" id="UP000078356">
    <property type="component" value="Unassembled WGS sequence"/>
</dbReference>
<gene>
    <name evidence="6" type="ORF">A4V15_19625</name>
</gene>
<dbReference type="EMBL" id="LWCR01000019">
    <property type="protein sequence ID" value="OAN28812.1"/>
    <property type="molecule type" value="Genomic_DNA"/>
</dbReference>
<dbReference type="GO" id="GO:0016020">
    <property type="term" value="C:membrane"/>
    <property type="evidence" value="ECO:0007669"/>
    <property type="project" value="InterPro"/>
</dbReference>
<dbReference type="PANTHER" id="PTHR34596:SF2">
    <property type="entry name" value="CHITOPORIN"/>
    <property type="match status" value="1"/>
</dbReference>
<comment type="caution">
    <text evidence="6">The sequence shown here is derived from an EMBL/GenBank/DDBJ whole genome shotgun (WGS) entry which is preliminary data.</text>
</comment>
<evidence type="ECO:0000313" key="7">
    <source>
        <dbReference type="Proteomes" id="UP000078356"/>
    </source>
</evidence>
<feature type="chain" id="PRO_5043780635" evidence="5">
    <location>
        <begin position="26"/>
        <end position="459"/>
    </location>
</feature>